<feature type="transmembrane region" description="Helical" evidence="6">
    <location>
        <begin position="393"/>
        <end position="413"/>
    </location>
</feature>
<dbReference type="Proteomes" id="UP000468990">
    <property type="component" value="Unassembled WGS sequence"/>
</dbReference>
<dbReference type="PANTHER" id="PTHR37422">
    <property type="entry name" value="TEICHURONIC ACID BIOSYNTHESIS PROTEIN TUAE"/>
    <property type="match status" value="1"/>
</dbReference>
<evidence type="ECO:0000256" key="1">
    <source>
        <dbReference type="ARBA" id="ARBA00004141"/>
    </source>
</evidence>
<evidence type="ECO:0000259" key="7">
    <source>
        <dbReference type="Pfam" id="PF04932"/>
    </source>
</evidence>
<feature type="transmembrane region" description="Helical" evidence="6">
    <location>
        <begin position="273"/>
        <end position="291"/>
    </location>
</feature>
<feature type="transmembrane region" description="Helical" evidence="6">
    <location>
        <begin position="128"/>
        <end position="151"/>
    </location>
</feature>
<dbReference type="RefSeq" id="WP_142452415.1">
    <property type="nucleotide sequence ID" value="NZ_FXTA01000007.1"/>
</dbReference>
<organism evidence="9 10">
    <name type="scientific">Flavobacterium resistens</name>
    <dbReference type="NCBI Taxonomy" id="443612"/>
    <lineage>
        <taxon>Bacteria</taxon>
        <taxon>Pseudomonadati</taxon>
        <taxon>Bacteroidota</taxon>
        <taxon>Flavobacteriia</taxon>
        <taxon>Flavobacteriales</taxon>
        <taxon>Flavobacteriaceae</taxon>
        <taxon>Flavobacterium</taxon>
    </lineage>
</organism>
<feature type="transmembrane region" description="Helical" evidence="6">
    <location>
        <begin position="101"/>
        <end position="121"/>
    </location>
</feature>
<feature type="repeat" description="TPR" evidence="5">
    <location>
        <begin position="542"/>
        <end position="575"/>
    </location>
</feature>
<dbReference type="Gene3D" id="1.25.40.10">
    <property type="entry name" value="Tetratricopeptide repeat domain"/>
    <property type="match status" value="1"/>
</dbReference>
<dbReference type="InterPro" id="IPR019734">
    <property type="entry name" value="TPR_rpt"/>
</dbReference>
<dbReference type="InterPro" id="IPR051533">
    <property type="entry name" value="WaaL-like"/>
</dbReference>
<feature type="transmembrane region" description="Helical" evidence="6">
    <location>
        <begin position="171"/>
        <end position="189"/>
    </location>
</feature>
<evidence type="ECO:0000256" key="4">
    <source>
        <dbReference type="ARBA" id="ARBA00023136"/>
    </source>
</evidence>
<dbReference type="AlphaFoldDB" id="A0A521FA20"/>
<reference evidence="8 11" key="2">
    <citation type="submission" date="2019-11" db="EMBL/GenBank/DDBJ databases">
        <title>Flavobacterium resistens genome.</title>
        <authorList>
            <person name="Wilson V.M."/>
            <person name="Newman J.D."/>
        </authorList>
    </citation>
    <scope>NUCLEOTIDE SEQUENCE [LARGE SCALE GENOMIC DNA]</scope>
    <source>
        <strain evidence="8 11">DSM 19382</strain>
    </source>
</reference>
<gene>
    <name evidence="8" type="ORF">GJU42_19000</name>
    <name evidence="9" type="ORF">SAMN06265349_10798</name>
</gene>
<dbReference type="SUPFAM" id="SSF48452">
    <property type="entry name" value="TPR-like"/>
    <property type="match status" value="1"/>
</dbReference>
<evidence type="ECO:0000313" key="8">
    <source>
        <dbReference type="EMBL" id="MRX70065.1"/>
    </source>
</evidence>
<dbReference type="PROSITE" id="PS50005">
    <property type="entry name" value="TPR"/>
    <property type="match status" value="1"/>
</dbReference>
<feature type="transmembrane region" description="Helical" evidence="6">
    <location>
        <begin position="236"/>
        <end position="252"/>
    </location>
</feature>
<accession>A0A521FA20</accession>
<feature type="transmembrane region" description="Helical" evidence="6">
    <location>
        <begin position="79"/>
        <end position="95"/>
    </location>
</feature>
<evidence type="ECO:0000256" key="5">
    <source>
        <dbReference type="PROSITE-ProRule" id="PRU00339"/>
    </source>
</evidence>
<evidence type="ECO:0000313" key="9">
    <source>
        <dbReference type="EMBL" id="SMO92884.1"/>
    </source>
</evidence>
<keyword evidence="4 6" id="KW-0472">Membrane</keyword>
<evidence type="ECO:0000256" key="6">
    <source>
        <dbReference type="SAM" id="Phobius"/>
    </source>
</evidence>
<dbReference type="GO" id="GO:0016874">
    <property type="term" value="F:ligase activity"/>
    <property type="evidence" value="ECO:0007669"/>
    <property type="project" value="UniProtKB-KW"/>
</dbReference>
<feature type="transmembrane region" description="Helical" evidence="6">
    <location>
        <begin position="48"/>
        <end position="67"/>
    </location>
</feature>
<dbReference type="InterPro" id="IPR007016">
    <property type="entry name" value="O-antigen_ligase-rel_domated"/>
</dbReference>
<evidence type="ECO:0000313" key="11">
    <source>
        <dbReference type="Proteomes" id="UP000468990"/>
    </source>
</evidence>
<keyword evidence="11" id="KW-1185">Reference proteome</keyword>
<dbReference type="EMBL" id="WKKG01000011">
    <property type="protein sequence ID" value="MRX70065.1"/>
    <property type="molecule type" value="Genomic_DNA"/>
</dbReference>
<dbReference type="Proteomes" id="UP000317289">
    <property type="component" value="Unassembled WGS sequence"/>
</dbReference>
<dbReference type="InterPro" id="IPR011990">
    <property type="entry name" value="TPR-like_helical_dom_sf"/>
</dbReference>
<keyword evidence="5" id="KW-0802">TPR repeat</keyword>
<sequence>MSKLIKTITAFFISKTILVVFVAVLILALPQLNIQEYVLPTITSKTIYFLYGTMMLLGLHSLTIFFSKNIPFSFTKIDIALLILVFYISLNRYFIQSHYGFSLRYIELLGLSFFYIVLRTISLKSYPWLLLAVIVSGIIQAVYGNLQLLGYYPSNHSGFKMTGSFFNPGPYAGFLVSVWTIALGMYLFKDYVIAEVQSQKKCSSLFLNEVVKYTFEYIPLLGIISIVIVLPALQSRASWMAALVVGGLLLELKYHYLEIIRRKTISRFHKTSMIIFLAIIISTGLYGLYYFKKGSSDGRVFISKVTTEMIKDTPVFGVGFDRFKTYYMNYQANYFVRNGETSESQVGDNVYYAFNEGLQFVSENGFTGLVLVVIVIFALFLTKFNEKLLRMSFIAKGSLVTIGIFACFSYPFQILPIKLVLVLLLSLLSNSAEDIFHFNIRENKRSYVSYKSIYLLVAFVTMYQAFVYIKDLNQGFITWGSALNSHRYGDYKGAIQKFESGYPTFKKDGDFLMNYGKTLAMAGEYTKAISALEQAKIYQNNTVIETSLGDSYKATKQFNKAETCYIQAINMTPGKFYAPYLLTKLYDDYRHKEKAIGLAQKILKKKIKIPSTAIEEIRLEMKEIVKKYKNPLGFKN</sequence>
<dbReference type="PANTHER" id="PTHR37422:SF13">
    <property type="entry name" value="LIPOPOLYSACCHARIDE BIOSYNTHESIS PROTEIN PA4999-RELATED"/>
    <property type="match status" value="1"/>
</dbReference>
<feature type="transmembrane region" description="Helical" evidence="6">
    <location>
        <begin position="7"/>
        <end position="28"/>
    </location>
</feature>
<dbReference type="OrthoDB" id="1454576at2"/>
<keyword evidence="2 6" id="KW-0812">Transmembrane</keyword>
<comment type="subcellular location">
    <subcellularLocation>
        <location evidence="1">Membrane</location>
        <topology evidence="1">Multi-pass membrane protein</topology>
    </subcellularLocation>
</comment>
<name>A0A521FA20_9FLAO</name>
<keyword evidence="3 6" id="KW-1133">Transmembrane helix</keyword>
<feature type="transmembrane region" description="Helical" evidence="6">
    <location>
        <begin position="452"/>
        <end position="469"/>
    </location>
</feature>
<keyword evidence="9" id="KW-0436">Ligase</keyword>
<dbReference type="Pfam" id="PF04932">
    <property type="entry name" value="Wzy_C"/>
    <property type="match status" value="1"/>
</dbReference>
<protein>
    <submittedName>
        <fullName evidence="9">O-antigen ligase</fullName>
    </submittedName>
</protein>
<dbReference type="GO" id="GO:0016020">
    <property type="term" value="C:membrane"/>
    <property type="evidence" value="ECO:0007669"/>
    <property type="project" value="UniProtKB-SubCell"/>
</dbReference>
<feature type="transmembrane region" description="Helical" evidence="6">
    <location>
        <begin position="419"/>
        <end position="440"/>
    </location>
</feature>
<evidence type="ECO:0000313" key="10">
    <source>
        <dbReference type="Proteomes" id="UP000317289"/>
    </source>
</evidence>
<proteinExistence type="predicted"/>
<evidence type="ECO:0000256" key="2">
    <source>
        <dbReference type="ARBA" id="ARBA00022692"/>
    </source>
</evidence>
<feature type="domain" description="O-antigen ligase-related" evidence="7">
    <location>
        <begin position="223"/>
        <end position="372"/>
    </location>
</feature>
<feature type="transmembrane region" description="Helical" evidence="6">
    <location>
        <begin position="210"/>
        <end position="230"/>
    </location>
</feature>
<dbReference type="EMBL" id="FXTA01000007">
    <property type="protein sequence ID" value="SMO92884.1"/>
    <property type="molecule type" value="Genomic_DNA"/>
</dbReference>
<evidence type="ECO:0000256" key="3">
    <source>
        <dbReference type="ARBA" id="ARBA00022989"/>
    </source>
</evidence>
<reference evidence="9 10" key="1">
    <citation type="submission" date="2017-05" db="EMBL/GenBank/DDBJ databases">
        <authorList>
            <person name="Varghese N."/>
            <person name="Submissions S."/>
        </authorList>
    </citation>
    <scope>NUCLEOTIDE SEQUENCE [LARGE SCALE GENOMIC DNA]</scope>
    <source>
        <strain evidence="9 10">DSM 19382</strain>
    </source>
</reference>
<feature type="transmembrane region" description="Helical" evidence="6">
    <location>
        <begin position="364"/>
        <end position="381"/>
    </location>
</feature>